<dbReference type="Proteomes" id="UP001500827">
    <property type="component" value="Unassembled WGS sequence"/>
</dbReference>
<dbReference type="PANTHER" id="PTHR10742:SF410">
    <property type="entry name" value="LYSINE-SPECIFIC HISTONE DEMETHYLASE 2"/>
    <property type="match status" value="1"/>
</dbReference>
<dbReference type="Pfam" id="PF01593">
    <property type="entry name" value="Amino_oxidase"/>
    <property type="match status" value="1"/>
</dbReference>
<dbReference type="InterPro" id="IPR050281">
    <property type="entry name" value="Flavin_monoamine_oxidase"/>
</dbReference>
<dbReference type="RefSeq" id="WP_344698436.1">
    <property type="nucleotide sequence ID" value="NZ_BAABBM010000001.1"/>
</dbReference>
<evidence type="ECO:0000256" key="2">
    <source>
        <dbReference type="ARBA" id="ARBA00005833"/>
    </source>
</evidence>
<comment type="similarity">
    <text evidence="2">Belongs to the tryptophan 2-monooxygenase family.</text>
</comment>
<evidence type="ECO:0000256" key="3">
    <source>
        <dbReference type="ARBA" id="ARBA00012535"/>
    </source>
</evidence>
<protein>
    <recommendedName>
        <fullName evidence="4">Tryptophan 2-monooxygenase</fullName>
        <ecNumber evidence="3">1.13.12.3</ecNumber>
    </recommendedName>
</protein>
<feature type="domain" description="Amine oxidase" evidence="7">
    <location>
        <begin position="15"/>
        <end position="402"/>
    </location>
</feature>
<evidence type="ECO:0000259" key="7">
    <source>
        <dbReference type="Pfam" id="PF01593"/>
    </source>
</evidence>
<evidence type="ECO:0000313" key="8">
    <source>
        <dbReference type="EMBL" id="GAA3891579.1"/>
    </source>
</evidence>
<organism evidence="8 9">
    <name type="scientific">Sphingomonas limnosediminicola</name>
    <dbReference type="NCBI Taxonomy" id="940133"/>
    <lineage>
        <taxon>Bacteria</taxon>
        <taxon>Pseudomonadati</taxon>
        <taxon>Pseudomonadota</taxon>
        <taxon>Alphaproteobacteria</taxon>
        <taxon>Sphingomonadales</taxon>
        <taxon>Sphingomonadaceae</taxon>
        <taxon>Sphingomonas</taxon>
    </lineage>
</organism>
<sequence length="405" mass="43374">MSSVRGLVIVGGGAAGIGAATEAKTRGVDALIVESSNRLGGRAHSIDWNGYRLDLGCSWMHSAERNSLRVEAERLGFEIDRNPTGWFGQYRDLGFAPDEQKAAGEAFAALEVRMASHPPASDRASDALEAGNPWNAWLDVLSGYINGAPLDQVSVADWLAYDNASTDQNWRLPQSYGSLLATLGARFEHWLATPVTAVSRLPDAVRVSTNEGVIEAERVIVTVPTSVLDRIRFDPLFEGLLEAAANLPLGVADKLLLSLDDPEEFPHGAHLLGNPRKSETGSYFIRSLGMPIIEGFFGGNGARAIEDLGDEGAAAFAADELAALLGNGIRKRLKFIAVSRWAHEPWIGGSYSHALPGRTAARQVLAEPADDRLAFAGEAVSNEDYSTAHGAFDSGRAAVRRLFLA</sequence>
<keyword evidence="5" id="KW-0073">Auxin biosynthesis</keyword>
<dbReference type="Gene3D" id="3.50.50.60">
    <property type="entry name" value="FAD/NAD(P)-binding domain"/>
    <property type="match status" value="1"/>
</dbReference>
<proteinExistence type="inferred from homology"/>
<reference evidence="9" key="1">
    <citation type="journal article" date="2019" name="Int. J. Syst. Evol. Microbiol.">
        <title>The Global Catalogue of Microorganisms (GCM) 10K type strain sequencing project: providing services to taxonomists for standard genome sequencing and annotation.</title>
        <authorList>
            <consortium name="The Broad Institute Genomics Platform"/>
            <consortium name="The Broad Institute Genome Sequencing Center for Infectious Disease"/>
            <person name="Wu L."/>
            <person name="Ma J."/>
        </authorList>
    </citation>
    <scope>NUCLEOTIDE SEQUENCE [LARGE SCALE GENOMIC DNA]</scope>
    <source>
        <strain evidence="9">JCM 17543</strain>
    </source>
</reference>
<dbReference type="PANTHER" id="PTHR10742">
    <property type="entry name" value="FLAVIN MONOAMINE OXIDASE"/>
    <property type="match status" value="1"/>
</dbReference>
<keyword evidence="9" id="KW-1185">Reference proteome</keyword>
<dbReference type="EC" id="1.13.12.3" evidence="3"/>
<evidence type="ECO:0000256" key="6">
    <source>
        <dbReference type="ARBA" id="ARBA00047321"/>
    </source>
</evidence>
<dbReference type="SUPFAM" id="SSF51905">
    <property type="entry name" value="FAD/NAD(P)-binding domain"/>
    <property type="match status" value="1"/>
</dbReference>
<evidence type="ECO:0000256" key="1">
    <source>
        <dbReference type="ARBA" id="ARBA00004814"/>
    </source>
</evidence>
<comment type="pathway">
    <text evidence="1">Plant hormone metabolism; auxin biosynthesis.</text>
</comment>
<dbReference type="SUPFAM" id="SSF54373">
    <property type="entry name" value="FAD-linked reductases, C-terminal domain"/>
    <property type="match status" value="1"/>
</dbReference>
<name>A0ABP7L0J4_9SPHN</name>
<comment type="caution">
    <text evidence="8">The sequence shown here is derived from an EMBL/GenBank/DDBJ whole genome shotgun (WGS) entry which is preliminary data.</text>
</comment>
<accession>A0ABP7L0J4</accession>
<evidence type="ECO:0000256" key="4">
    <source>
        <dbReference type="ARBA" id="ARBA00017871"/>
    </source>
</evidence>
<dbReference type="EMBL" id="BAABBM010000001">
    <property type="protein sequence ID" value="GAA3891579.1"/>
    <property type="molecule type" value="Genomic_DNA"/>
</dbReference>
<gene>
    <name evidence="8" type="ORF">GCM10022276_08380</name>
</gene>
<evidence type="ECO:0000256" key="5">
    <source>
        <dbReference type="ARBA" id="ARBA00023070"/>
    </source>
</evidence>
<dbReference type="InterPro" id="IPR002937">
    <property type="entry name" value="Amino_oxidase"/>
</dbReference>
<comment type="catalytic activity">
    <reaction evidence="6">
        <text>L-tryptophan + O2 = indole-3-acetamide + CO2 + H2O</text>
        <dbReference type="Rhea" id="RHEA:16165"/>
        <dbReference type="ChEBI" id="CHEBI:15377"/>
        <dbReference type="ChEBI" id="CHEBI:15379"/>
        <dbReference type="ChEBI" id="CHEBI:16031"/>
        <dbReference type="ChEBI" id="CHEBI:16526"/>
        <dbReference type="ChEBI" id="CHEBI:57912"/>
        <dbReference type="EC" id="1.13.12.3"/>
    </reaction>
</comment>
<evidence type="ECO:0000313" key="9">
    <source>
        <dbReference type="Proteomes" id="UP001500827"/>
    </source>
</evidence>
<dbReference type="InterPro" id="IPR036188">
    <property type="entry name" value="FAD/NAD-bd_sf"/>
</dbReference>